<dbReference type="PANTHER" id="PTHR10629:SF52">
    <property type="entry name" value="DNA (CYTOSINE-5)-METHYLTRANSFERASE 1"/>
    <property type="match status" value="1"/>
</dbReference>
<dbReference type="Gene3D" id="3.40.50.150">
    <property type="entry name" value="Vaccinia Virus protein VP39"/>
    <property type="match status" value="1"/>
</dbReference>
<dbReference type="GO" id="GO:0003677">
    <property type="term" value="F:DNA binding"/>
    <property type="evidence" value="ECO:0007669"/>
    <property type="project" value="TreeGrafter"/>
</dbReference>
<dbReference type="PRINTS" id="PR00105">
    <property type="entry name" value="C5METTRFRASE"/>
</dbReference>
<dbReference type="PROSITE" id="PS51679">
    <property type="entry name" value="SAM_MT_C5"/>
    <property type="match status" value="1"/>
</dbReference>
<dbReference type="NCBIfam" id="TIGR00675">
    <property type="entry name" value="dcm"/>
    <property type="match status" value="1"/>
</dbReference>
<dbReference type="GO" id="GO:0044027">
    <property type="term" value="P:negative regulation of gene expression via chromosomal CpG island methylation"/>
    <property type="evidence" value="ECO:0007669"/>
    <property type="project" value="TreeGrafter"/>
</dbReference>
<keyword evidence="1 6" id="KW-0489">Methyltransferase</keyword>
<dbReference type="Proteomes" id="UP000613160">
    <property type="component" value="Unassembled WGS sequence"/>
</dbReference>
<dbReference type="InterPro" id="IPR050390">
    <property type="entry name" value="C5-Methyltransferase"/>
</dbReference>
<evidence type="ECO:0000256" key="4">
    <source>
        <dbReference type="ARBA" id="ARBA00022747"/>
    </source>
</evidence>
<accession>A0A916XUY0</accession>
<dbReference type="RefSeq" id="WP_188849849.1">
    <property type="nucleotide sequence ID" value="NZ_BMJJ01000003.1"/>
</dbReference>
<dbReference type="EC" id="2.1.1.37" evidence="8"/>
<evidence type="ECO:0000256" key="3">
    <source>
        <dbReference type="ARBA" id="ARBA00022691"/>
    </source>
</evidence>
<dbReference type="Gene3D" id="3.90.120.10">
    <property type="entry name" value="DNA Methylase, subunit A, domain 2"/>
    <property type="match status" value="1"/>
</dbReference>
<keyword evidence="10" id="KW-1185">Reference proteome</keyword>
<evidence type="ECO:0000313" key="10">
    <source>
        <dbReference type="Proteomes" id="UP000613160"/>
    </source>
</evidence>
<evidence type="ECO:0000313" key="9">
    <source>
        <dbReference type="EMBL" id="GGD11955.1"/>
    </source>
</evidence>
<evidence type="ECO:0000256" key="7">
    <source>
        <dbReference type="RuleBase" id="RU000416"/>
    </source>
</evidence>
<keyword evidence="4" id="KW-0680">Restriction system</keyword>
<sequence length="411" mass="45323">MPKPTAVDLFCGAGGLSVGLADAGFETVFASDIDVASGMTYRRNHPEAEFHVGDVHQLSGDAIMKATGLVRGELDLLAGGPPCQGFSIIGARSLDDPRNDLFRQFIRIASELRPRSILIENVPGLMTFKNGDAMRQISEAFAEAGYSCSFAELLAAQYGAPQMRWRMVFVGFRNDLGIPRDHGIPEPTHGRRGIGELIANCKISEEDQTGFLRAIDAIGDLPPVASGEENPIYVGKPKRPYQVWARAGAPAKLSNHYAPRLSPQNLKRIGSLKAGQDWRDLPFDLLPAGMQQAKRKDHTRRYSRMTWDGVPRAIITRFRDPKSGEYSHPEQTRTISIREAARIQSFRDSFVFEGSLSEQYDQVGNAVPPLLGKAIGLEIAACLSGTATFRLKDPFSRRKGLRQIQLPFEML</sequence>
<evidence type="ECO:0000256" key="8">
    <source>
        <dbReference type="RuleBase" id="RU000417"/>
    </source>
</evidence>
<evidence type="ECO:0000256" key="2">
    <source>
        <dbReference type="ARBA" id="ARBA00022679"/>
    </source>
</evidence>
<feature type="active site" evidence="6">
    <location>
        <position position="83"/>
    </location>
</feature>
<evidence type="ECO:0000256" key="6">
    <source>
        <dbReference type="PROSITE-ProRule" id="PRU01016"/>
    </source>
</evidence>
<keyword evidence="3 6" id="KW-0949">S-adenosyl-L-methionine</keyword>
<dbReference type="EMBL" id="BMJJ01000003">
    <property type="protein sequence ID" value="GGD11955.1"/>
    <property type="molecule type" value="Genomic_DNA"/>
</dbReference>
<dbReference type="InterPro" id="IPR029063">
    <property type="entry name" value="SAM-dependent_MTases_sf"/>
</dbReference>
<evidence type="ECO:0000256" key="1">
    <source>
        <dbReference type="ARBA" id="ARBA00022603"/>
    </source>
</evidence>
<reference evidence="9" key="2">
    <citation type="submission" date="2020-09" db="EMBL/GenBank/DDBJ databases">
        <authorList>
            <person name="Sun Q."/>
            <person name="Zhou Y."/>
        </authorList>
    </citation>
    <scope>NUCLEOTIDE SEQUENCE</scope>
    <source>
        <strain evidence="9">CGMCC 1.15493</strain>
    </source>
</reference>
<dbReference type="PROSITE" id="PS00094">
    <property type="entry name" value="C5_MTASE_1"/>
    <property type="match status" value="1"/>
</dbReference>
<proteinExistence type="inferred from homology"/>
<dbReference type="AlphaFoldDB" id="A0A916XUY0"/>
<reference evidence="9" key="1">
    <citation type="journal article" date="2014" name="Int. J. Syst. Evol. Microbiol.">
        <title>Complete genome sequence of Corynebacterium casei LMG S-19264T (=DSM 44701T), isolated from a smear-ripened cheese.</title>
        <authorList>
            <consortium name="US DOE Joint Genome Institute (JGI-PGF)"/>
            <person name="Walter F."/>
            <person name="Albersmeier A."/>
            <person name="Kalinowski J."/>
            <person name="Ruckert C."/>
        </authorList>
    </citation>
    <scope>NUCLEOTIDE SEQUENCE</scope>
    <source>
        <strain evidence="9">CGMCC 1.15493</strain>
    </source>
</reference>
<name>A0A916XUY0_9HYPH</name>
<dbReference type="SUPFAM" id="SSF53335">
    <property type="entry name" value="S-adenosyl-L-methionine-dependent methyltransferases"/>
    <property type="match status" value="1"/>
</dbReference>
<dbReference type="InterPro" id="IPR001525">
    <property type="entry name" value="C5_MeTfrase"/>
</dbReference>
<dbReference type="GO" id="GO:0009307">
    <property type="term" value="P:DNA restriction-modification system"/>
    <property type="evidence" value="ECO:0007669"/>
    <property type="project" value="UniProtKB-KW"/>
</dbReference>
<dbReference type="Pfam" id="PF00145">
    <property type="entry name" value="DNA_methylase"/>
    <property type="match status" value="1"/>
</dbReference>
<protein>
    <recommendedName>
        <fullName evidence="8">Cytosine-specific methyltransferase</fullName>
        <ecNumber evidence="8">2.1.1.37</ecNumber>
    </recommendedName>
</protein>
<dbReference type="GO" id="GO:0032259">
    <property type="term" value="P:methylation"/>
    <property type="evidence" value="ECO:0007669"/>
    <property type="project" value="UniProtKB-KW"/>
</dbReference>
<evidence type="ECO:0000256" key="5">
    <source>
        <dbReference type="ARBA" id="ARBA00047422"/>
    </source>
</evidence>
<comment type="similarity">
    <text evidence="6 7">Belongs to the class I-like SAM-binding methyltransferase superfamily. C5-methyltransferase family.</text>
</comment>
<gene>
    <name evidence="9" type="ORF">GCM10011335_13610</name>
</gene>
<organism evidence="9 10">
    <name type="scientific">Aureimonas glaciei</name>
    <dbReference type="NCBI Taxonomy" id="1776957"/>
    <lineage>
        <taxon>Bacteria</taxon>
        <taxon>Pseudomonadati</taxon>
        <taxon>Pseudomonadota</taxon>
        <taxon>Alphaproteobacteria</taxon>
        <taxon>Hyphomicrobiales</taxon>
        <taxon>Aurantimonadaceae</taxon>
        <taxon>Aureimonas</taxon>
    </lineage>
</organism>
<dbReference type="PANTHER" id="PTHR10629">
    <property type="entry name" value="CYTOSINE-SPECIFIC METHYLTRANSFERASE"/>
    <property type="match status" value="1"/>
</dbReference>
<comment type="caution">
    <text evidence="9">The sequence shown here is derived from an EMBL/GenBank/DDBJ whole genome shotgun (WGS) entry which is preliminary data.</text>
</comment>
<dbReference type="InterPro" id="IPR018117">
    <property type="entry name" value="C5_DNA_meth_AS"/>
</dbReference>
<dbReference type="GO" id="GO:0003886">
    <property type="term" value="F:DNA (cytosine-5-)-methyltransferase activity"/>
    <property type="evidence" value="ECO:0007669"/>
    <property type="project" value="UniProtKB-EC"/>
</dbReference>
<comment type="catalytic activity">
    <reaction evidence="5 8">
        <text>a 2'-deoxycytidine in DNA + S-adenosyl-L-methionine = a 5-methyl-2'-deoxycytidine in DNA + S-adenosyl-L-homocysteine + H(+)</text>
        <dbReference type="Rhea" id="RHEA:13681"/>
        <dbReference type="Rhea" id="RHEA-COMP:11369"/>
        <dbReference type="Rhea" id="RHEA-COMP:11370"/>
        <dbReference type="ChEBI" id="CHEBI:15378"/>
        <dbReference type="ChEBI" id="CHEBI:57856"/>
        <dbReference type="ChEBI" id="CHEBI:59789"/>
        <dbReference type="ChEBI" id="CHEBI:85452"/>
        <dbReference type="ChEBI" id="CHEBI:85454"/>
        <dbReference type="EC" id="2.1.1.37"/>
    </reaction>
</comment>
<keyword evidence="2 6" id="KW-0808">Transferase</keyword>